<evidence type="ECO:0000313" key="2">
    <source>
        <dbReference type="Proteomes" id="UP000299102"/>
    </source>
</evidence>
<evidence type="ECO:0000313" key="1">
    <source>
        <dbReference type="EMBL" id="GBP64353.1"/>
    </source>
</evidence>
<dbReference type="Proteomes" id="UP000299102">
    <property type="component" value="Unassembled WGS sequence"/>
</dbReference>
<reference evidence="1 2" key="1">
    <citation type="journal article" date="2019" name="Commun. Biol.">
        <title>The bagworm genome reveals a unique fibroin gene that provides high tensile strength.</title>
        <authorList>
            <person name="Kono N."/>
            <person name="Nakamura H."/>
            <person name="Ohtoshi R."/>
            <person name="Tomita M."/>
            <person name="Numata K."/>
            <person name="Arakawa K."/>
        </authorList>
    </citation>
    <scope>NUCLEOTIDE SEQUENCE [LARGE SCALE GENOMIC DNA]</scope>
</reference>
<dbReference type="EMBL" id="BGZK01000895">
    <property type="protein sequence ID" value="GBP64353.1"/>
    <property type="molecule type" value="Genomic_DNA"/>
</dbReference>
<name>A0A4C1XMM1_EUMVA</name>
<dbReference type="AlphaFoldDB" id="A0A4C1XMM1"/>
<sequence>MQIDGCRDRVQNFSVKRERGPAPADRCRPWSCPALDSGTTKFASVYEGAERPARAFEQKLDLSFSLRSIMPQIRLRRRGARGRAGRTSPRARYLRRYFFNALEILSSKRYIIVHYTFGGCTPAGRPRPIAGHLRSVTILRETNMPYISAE</sequence>
<proteinExistence type="predicted"/>
<gene>
    <name evidence="1" type="ORF">EVAR_14921_1</name>
</gene>
<keyword evidence="2" id="KW-1185">Reference proteome</keyword>
<organism evidence="1 2">
    <name type="scientific">Eumeta variegata</name>
    <name type="common">Bagworm moth</name>
    <name type="synonym">Eumeta japonica</name>
    <dbReference type="NCBI Taxonomy" id="151549"/>
    <lineage>
        <taxon>Eukaryota</taxon>
        <taxon>Metazoa</taxon>
        <taxon>Ecdysozoa</taxon>
        <taxon>Arthropoda</taxon>
        <taxon>Hexapoda</taxon>
        <taxon>Insecta</taxon>
        <taxon>Pterygota</taxon>
        <taxon>Neoptera</taxon>
        <taxon>Endopterygota</taxon>
        <taxon>Lepidoptera</taxon>
        <taxon>Glossata</taxon>
        <taxon>Ditrysia</taxon>
        <taxon>Tineoidea</taxon>
        <taxon>Psychidae</taxon>
        <taxon>Oiketicinae</taxon>
        <taxon>Eumeta</taxon>
    </lineage>
</organism>
<accession>A0A4C1XMM1</accession>
<comment type="caution">
    <text evidence="1">The sequence shown here is derived from an EMBL/GenBank/DDBJ whole genome shotgun (WGS) entry which is preliminary data.</text>
</comment>
<protein>
    <submittedName>
        <fullName evidence="1">Uncharacterized protein</fullName>
    </submittedName>
</protein>